<name>A0AAW2HFC0_9NEOP</name>
<evidence type="ECO:0000313" key="4">
    <source>
        <dbReference type="EMBL" id="KAL0268404.1"/>
    </source>
</evidence>
<dbReference type="GO" id="GO:0008146">
    <property type="term" value="F:sulfotransferase activity"/>
    <property type="evidence" value="ECO:0007669"/>
    <property type="project" value="InterPro"/>
</dbReference>
<comment type="caution">
    <text evidence="4">The sequence shown here is derived from an EMBL/GenBank/DDBJ whole genome shotgun (WGS) entry which is preliminary data.</text>
</comment>
<evidence type="ECO:0000256" key="2">
    <source>
        <dbReference type="ARBA" id="ARBA00022679"/>
    </source>
</evidence>
<dbReference type="EMBL" id="JARGDH010000005">
    <property type="protein sequence ID" value="KAL0268404.1"/>
    <property type="molecule type" value="Genomic_DNA"/>
</dbReference>
<reference evidence="4" key="1">
    <citation type="journal article" date="2024" name="Gigascience">
        <title>Chromosome-level genome of the poultry shaft louse Menopon gallinae provides insight into the host-switching and adaptive evolution of parasitic lice.</title>
        <authorList>
            <person name="Xu Y."/>
            <person name="Ma L."/>
            <person name="Liu S."/>
            <person name="Liang Y."/>
            <person name="Liu Q."/>
            <person name="He Z."/>
            <person name="Tian L."/>
            <person name="Duan Y."/>
            <person name="Cai W."/>
            <person name="Li H."/>
            <person name="Song F."/>
        </authorList>
    </citation>
    <scope>NUCLEOTIDE SEQUENCE</scope>
    <source>
        <strain evidence="4">Cailab_2023a</strain>
    </source>
</reference>
<evidence type="ECO:0000256" key="1">
    <source>
        <dbReference type="ARBA" id="ARBA00005771"/>
    </source>
</evidence>
<accession>A0AAW2HFC0</accession>
<evidence type="ECO:0000259" key="3">
    <source>
        <dbReference type="Pfam" id="PF00685"/>
    </source>
</evidence>
<dbReference type="InterPro" id="IPR027417">
    <property type="entry name" value="P-loop_NTPase"/>
</dbReference>
<gene>
    <name evidence="4" type="ORF">PYX00_010360</name>
</gene>
<sequence>MDISQYTFEDICDTYTEDIKNKSISKAQSYGEIIAKPSNCILSLPFRNAFEKVYHFEVFPDDTWIVTFPKCGTTWTQEMVWLLKNNLDFEKAKSTDLGDRVPFFELEKYEEDFRPTSIERSKNLTRPRCIKSHLPVELLPKQLWTVKPKIVYVTRDPRDVAISYYHHHRLWNGYQGTLEDFVDVFLHDRVVYSPYWGHVLGFLDLPDKSHVLFNTYEEMKKVKDKVHEYFGNKLKFECFQDLPKVIRKTAEFLNVDLTSKQVDDLAEHLSFKNMKKNATVNGEDMAAEFKKDNNADMNDENLSFIRKGESGGWRKDFGIDILGLVNEEMEVYMMFMNIVV</sequence>
<dbReference type="Gene3D" id="3.40.50.300">
    <property type="entry name" value="P-loop containing nucleotide triphosphate hydrolases"/>
    <property type="match status" value="1"/>
</dbReference>
<protein>
    <recommendedName>
        <fullName evidence="3">Sulfotransferase domain-containing protein</fullName>
    </recommendedName>
</protein>
<dbReference type="PANTHER" id="PTHR11783">
    <property type="entry name" value="SULFOTRANSFERASE SULT"/>
    <property type="match status" value="1"/>
</dbReference>
<dbReference type="Pfam" id="PF00685">
    <property type="entry name" value="Sulfotransfer_1"/>
    <property type="match status" value="1"/>
</dbReference>
<comment type="similarity">
    <text evidence="1">Belongs to the sulfotransferase 1 family.</text>
</comment>
<dbReference type="SUPFAM" id="SSF52540">
    <property type="entry name" value="P-loop containing nucleoside triphosphate hydrolases"/>
    <property type="match status" value="1"/>
</dbReference>
<proteinExistence type="inferred from homology"/>
<organism evidence="4">
    <name type="scientific">Menopon gallinae</name>
    <name type="common">poultry shaft louse</name>
    <dbReference type="NCBI Taxonomy" id="328185"/>
    <lineage>
        <taxon>Eukaryota</taxon>
        <taxon>Metazoa</taxon>
        <taxon>Ecdysozoa</taxon>
        <taxon>Arthropoda</taxon>
        <taxon>Hexapoda</taxon>
        <taxon>Insecta</taxon>
        <taxon>Pterygota</taxon>
        <taxon>Neoptera</taxon>
        <taxon>Paraneoptera</taxon>
        <taxon>Psocodea</taxon>
        <taxon>Troctomorpha</taxon>
        <taxon>Phthiraptera</taxon>
        <taxon>Amblycera</taxon>
        <taxon>Menoponidae</taxon>
        <taxon>Menopon</taxon>
    </lineage>
</organism>
<keyword evidence="2" id="KW-0808">Transferase</keyword>
<dbReference type="AlphaFoldDB" id="A0AAW2HFC0"/>
<feature type="domain" description="Sulfotransferase" evidence="3">
    <location>
        <begin position="60"/>
        <end position="323"/>
    </location>
</feature>
<dbReference type="InterPro" id="IPR000863">
    <property type="entry name" value="Sulfotransferase_dom"/>
</dbReference>